<dbReference type="AlphaFoldDB" id="A0A9E7KHH3"/>
<keyword evidence="2" id="KW-0378">Hydrolase</keyword>
<reference evidence="2" key="1">
    <citation type="submission" date="2022-05" db="EMBL/GenBank/DDBJ databases">
        <title>The Musa troglodytarum L. genome provides insights into the mechanism of non-climacteric behaviour and enrichment of carotenoids.</title>
        <authorList>
            <person name="Wang J."/>
        </authorList>
    </citation>
    <scope>NUCLEOTIDE SEQUENCE</scope>
    <source>
        <tissue evidence="2">Leaf</tissue>
    </source>
</reference>
<organism evidence="2 3">
    <name type="scientific">Musa troglodytarum</name>
    <name type="common">fe'i banana</name>
    <dbReference type="NCBI Taxonomy" id="320322"/>
    <lineage>
        <taxon>Eukaryota</taxon>
        <taxon>Viridiplantae</taxon>
        <taxon>Streptophyta</taxon>
        <taxon>Embryophyta</taxon>
        <taxon>Tracheophyta</taxon>
        <taxon>Spermatophyta</taxon>
        <taxon>Magnoliopsida</taxon>
        <taxon>Liliopsida</taxon>
        <taxon>Zingiberales</taxon>
        <taxon>Musaceae</taxon>
        <taxon>Musa</taxon>
    </lineage>
</organism>
<dbReference type="PANTHER" id="PTHR32472:SF10">
    <property type="entry name" value="DNA REPAIR PROTEIN RADA-LIKE PROTEIN"/>
    <property type="match status" value="1"/>
</dbReference>
<evidence type="ECO:0000256" key="1">
    <source>
        <dbReference type="SAM" id="MobiDB-lite"/>
    </source>
</evidence>
<accession>A0A9E7KHH3</accession>
<feature type="region of interest" description="Disordered" evidence="1">
    <location>
        <begin position="93"/>
        <end position="113"/>
    </location>
</feature>
<keyword evidence="3" id="KW-1185">Reference proteome</keyword>
<keyword evidence="2" id="KW-0645">Protease</keyword>
<dbReference type="GO" id="GO:0006508">
    <property type="term" value="P:proteolysis"/>
    <property type="evidence" value="ECO:0007669"/>
    <property type="project" value="UniProtKB-KW"/>
</dbReference>
<gene>
    <name evidence="2" type="ORF">MUK42_11375</name>
</gene>
<sequence>MVLVECSPDAPRQHFTKLGVFEMSESGLAAVSNPSQIFLSDHFSDSDVLAGLAIAVVVDGSRTFLIEIQSKSLINEGGGSSWVVVESGLIPVKPKTPKRGDQPQDPVGCSLRESLALRPSAGN</sequence>
<dbReference type="Proteomes" id="UP001055439">
    <property type="component" value="Chromosome 7"/>
</dbReference>
<dbReference type="PANTHER" id="PTHR32472">
    <property type="entry name" value="DNA REPAIR PROTEIN RADA"/>
    <property type="match status" value="1"/>
</dbReference>
<name>A0A9E7KHH3_9LILI</name>
<evidence type="ECO:0000313" key="3">
    <source>
        <dbReference type="Proteomes" id="UP001055439"/>
    </source>
</evidence>
<dbReference type="GO" id="GO:0000725">
    <property type="term" value="P:recombinational repair"/>
    <property type="evidence" value="ECO:0007669"/>
    <property type="project" value="TreeGrafter"/>
</dbReference>
<dbReference type="OrthoDB" id="41505at2759"/>
<proteinExistence type="predicted"/>
<evidence type="ECO:0000313" key="2">
    <source>
        <dbReference type="EMBL" id="URE18607.1"/>
    </source>
</evidence>
<dbReference type="EMBL" id="CP097509">
    <property type="protein sequence ID" value="URE18607.1"/>
    <property type="molecule type" value="Genomic_DNA"/>
</dbReference>
<protein>
    <submittedName>
        <fullName evidence="2">Lon protease (S16) C-terminal proteolytic domain</fullName>
    </submittedName>
</protein>
<dbReference type="GO" id="GO:0008233">
    <property type="term" value="F:peptidase activity"/>
    <property type="evidence" value="ECO:0007669"/>
    <property type="project" value="UniProtKB-KW"/>
</dbReference>